<dbReference type="RefSeq" id="WP_109015712.1">
    <property type="nucleotide sequence ID" value="NZ_BDOQ01000008.1"/>
</dbReference>
<protein>
    <submittedName>
        <fullName evidence="1">Tol-pal system protein</fullName>
    </submittedName>
</protein>
<dbReference type="Proteomes" id="UP000245081">
    <property type="component" value="Unassembled WGS sequence"/>
</dbReference>
<evidence type="ECO:0000313" key="1">
    <source>
        <dbReference type="EMBL" id="GBG14520.1"/>
    </source>
</evidence>
<dbReference type="EMBL" id="BDOQ01000008">
    <property type="protein sequence ID" value="GBG14520.1"/>
    <property type="molecule type" value="Genomic_DNA"/>
</dbReference>
<dbReference type="AlphaFoldDB" id="A0A2R5F8E5"/>
<organism evidence="1 2">
    <name type="scientific">Novimethylophilus kurashikiensis</name>
    <dbReference type="NCBI Taxonomy" id="1825523"/>
    <lineage>
        <taxon>Bacteria</taxon>
        <taxon>Pseudomonadati</taxon>
        <taxon>Pseudomonadota</taxon>
        <taxon>Betaproteobacteria</taxon>
        <taxon>Nitrosomonadales</taxon>
        <taxon>Methylophilaceae</taxon>
        <taxon>Novimethylophilus</taxon>
    </lineage>
</organism>
<comment type="caution">
    <text evidence="1">The sequence shown here is derived from an EMBL/GenBank/DDBJ whole genome shotgun (WGS) entry which is preliminary data.</text>
</comment>
<accession>A0A2R5F8E5</accession>
<keyword evidence="2" id="KW-1185">Reference proteome</keyword>
<sequence length="176" mass="19665">MTTEVNVADVQERFGKVMAARKTANELIGLFDRIVDSTKFSQDEKPYCFGYLLQRAAQTVPAKDASSLLAAIRRTEAMPEMRKAFSYDDAERISAAIVRRMLTSVPLEQEPLNRMLDALERAKVTLDSGNCMSLAVLAEMEFDTLERIAVLTDYAYDPKTDPLLNSEGVVTNEALF</sequence>
<reference evidence="1 2" key="1">
    <citation type="journal article" date="2018" name="Environ. Microbiol.">
        <title>Isolation and genomic characterization of Novimethylophilus kurashikiensis gen. nov. sp. nov., a new lanthanide-dependent methylotrophic species of Methylophilaceae.</title>
        <authorList>
            <person name="Lv H."/>
            <person name="Sahin N."/>
            <person name="Tani A."/>
        </authorList>
    </citation>
    <scope>NUCLEOTIDE SEQUENCE [LARGE SCALE GENOMIC DNA]</scope>
    <source>
        <strain evidence="1 2">La2-4</strain>
    </source>
</reference>
<evidence type="ECO:0000313" key="2">
    <source>
        <dbReference type="Proteomes" id="UP000245081"/>
    </source>
</evidence>
<gene>
    <name evidence="1" type="ORF">NMK_2119</name>
</gene>
<proteinExistence type="predicted"/>
<name>A0A2R5F8E5_9PROT</name>